<comment type="caution">
    <text evidence="1">The sequence shown here is derived from an EMBL/GenBank/DDBJ whole genome shotgun (WGS) entry which is preliminary data.</text>
</comment>
<gene>
    <name evidence="1" type="ORF">SDC9_191790</name>
</gene>
<dbReference type="AlphaFoldDB" id="A0A645I1C0"/>
<accession>A0A645I1C0</accession>
<dbReference type="EMBL" id="VSSQ01103203">
    <property type="protein sequence ID" value="MPN44229.1"/>
    <property type="molecule type" value="Genomic_DNA"/>
</dbReference>
<evidence type="ECO:0000313" key="1">
    <source>
        <dbReference type="EMBL" id="MPN44229.1"/>
    </source>
</evidence>
<proteinExistence type="predicted"/>
<sequence length="108" mass="12241">MKIKYIYDELLRVVSAAGITVRKDALLRSRGGYCILEDNKLIILNKTLPIESHSSILARCIGELNLNNSDIFIAPAVRDYIENEISNNVSVENVEFVIEKKQEESTEE</sequence>
<organism evidence="1">
    <name type="scientific">bioreactor metagenome</name>
    <dbReference type="NCBI Taxonomy" id="1076179"/>
    <lineage>
        <taxon>unclassified sequences</taxon>
        <taxon>metagenomes</taxon>
        <taxon>ecological metagenomes</taxon>
    </lineage>
</organism>
<protein>
    <submittedName>
        <fullName evidence="1">Uncharacterized protein</fullName>
    </submittedName>
</protein>
<name>A0A645I1C0_9ZZZZ</name>
<reference evidence="1" key="1">
    <citation type="submission" date="2019-08" db="EMBL/GenBank/DDBJ databases">
        <authorList>
            <person name="Kucharzyk K."/>
            <person name="Murdoch R.W."/>
            <person name="Higgins S."/>
            <person name="Loffler F."/>
        </authorList>
    </citation>
    <scope>NUCLEOTIDE SEQUENCE</scope>
</reference>